<gene>
    <name evidence="2" type="ORF">SAMN04487963_2164</name>
</gene>
<proteinExistence type="predicted"/>
<dbReference type="RefSeq" id="WP_092022392.1">
    <property type="nucleotide sequence ID" value="NZ_FOUE01000003.1"/>
</dbReference>
<feature type="chain" id="PRO_5011470344" description="Tetratricopeptide repeat-containing protein" evidence="1">
    <location>
        <begin position="20"/>
        <end position="81"/>
    </location>
</feature>
<keyword evidence="3" id="KW-1185">Reference proteome</keyword>
<name>A0A1I4Q3S3_9GAMM</name>
<dbReference type="STRING" id="488535.SAMN04487963_2164"/>
<feature type="signal peptide" evidence="1">
    <location>
        <begin position="1"/>
        <end position="19"/>
    </location>
</feature>
<organism evidence="2 3">
    <name type="scientific">Marinobacter zhejiangensis</name>
    <dbReference type="NCBI Taxonomy" id="488535"/>
    <lineage>
        <taxon>Bacteria</taxon>
        <taxon>Pseudomonadati</taxon>
        <taxon>Pseudomonadota</taxon>
        <taxon>Gammaproteobacteria</taxon>
        <taxon>Pseudomonadales</taxon>
        <taxon>Marinobacteraceae</taxon>
        <taxon>Marinobacter</taxon>
    </lineage>
</organism>
<evidence type="ECO:0008006" key="4">
    <source>
        <dbReference type="Google" id="ProtNLM"/>
    </source>
</evidence>
<evidence type="ECO:0000313" key="2">
    <source>
        <dbReference type="EMBL" id="SFM34748.1"/>
    </source>
</evidence>
<evidence type="ECO:0000313" key="3">
    <source>
        <dbReference type="Proteomes" id="UP000198519"/>
    </source>
</evidence>
<reference evidence="3" key="1">
    <citation type="submission" date="2016-10" db="EMBL/GenBank/DDBJ databases">
        <authorList>
            <person name="Varghese N."/>
            <person name="Submissions S."/>
        </authorList>
    </citation>
    <scope>NUCLEOTIDE SEQUENCE [LARGE SCALE GENOMIC DNA]</scope>
    <source>
        <strain evidence="3">CGMCC 1.7061</strain>
    </source>
</reference>
<dbReference type="EMBL" id="FOUE01000003">
    <property type="protein sequence ID" value="SFM34748.1"/>
    <property type="molecule type" value="Genomic_DNA"/>
</dbReference>
<evidence type="ECO:0000256" key="1">
    <source>
        <dbReference type="SAM" id="SignalP"/>
    </source>
</evidence>
<dbReference type="AlphaFoldDB" id="A0A1I4Q3S3"/>
<dbReference type="Proteomes" id="UP000198519">
    <property type="component" value="Unassembled WGS sequence"/>
</dbReference>
<protein>
    <recommendedName>
        <fullName evidence="4">Tetratricopeptide repeat-containing protein</fullName>
    </recommendedName>
</protein>
<keyword evidence="1" id="KW-0732">Signal</keyword>
<dbReference type="OrthoDB" id="8480939at2"/>
<sequence>MRYLIAMALALFLTSPLLASRCPSLVHQIDEQLAANDYDNTVREQVSALRDQGQSLHDQGKHGDSVKVLEQAMEILNNASK</sequence>
<accession>A0A1I4Q3S3</accession>